<reference evidence="3 4" key="1">
    <citation type="journal article" date="2015" name="Genome Announc.">
        <title>Draft Genome of the Euendolithic (true boring) Cyanobacterium Mastigocoleus testarum strain BC008.</title>
        <authorList>
            <person name="Guida B.S."/>
            <person name="Garcia-Pichel F."/>
        </authorList>
    </citation>
    <scope>NUCLEOTIDE SEQUENCE [LARGE SCALE GENOMIC DNA]</scope>
    <source>
        <strain evidence="3 4">BC008</strain>
    </source>
</reference>
<feature type="coiled-coil region" evidence="1">
    <location>
        <begin position="88"/>
        <end position="115"/>
    </location>
</feature>
<evidence type="ECO:0000313" key="4">
    <source>
        <dbReference type="Proteomes" id="UP000053372"/>
    </source>
</evidence>
<accession>A0A0V7ZBR6</accession>
<evidence type="ECO:0000313" key="3">
    <source>
        <dbReference type="EMBL" id="KST61959.1"/>
    </source>
</evidence>
<feature type="region of interest" description="Disordered" evidence="2">
    <location>
        <begin position="122"/>
        <end position="150"/>
    </location>
</feature>
<gene>
    <name evidence="3" type="ORF">BC008_07955</name>
</gene>
<organism evidence="3 4">
    <name type="scientific">Mastigocoleus testarum BC008</name>
    <dbReference type="NCBI Taxonomy" id="371196"/>
    <lineage>
        <taxon>Bacteria</taxon>
        <taxon>Bacillati</taxon>
        <taxon>Cyanobacteriota</taxon>
        <taxon>Cyanophyceae</taxon>
        <taxon>Nostocales</taxon>
        <taxon>Hapalosiphonaceae</taxon>
        <taxon>Mastigocoleus</taxon>
    </lineage>
</organism>
<dbReference type="OrthoDB" id="518033at2"/>
<name>A0A0V7ZBR6_9CYAN</name>
<dbReference type="Proteomes" id="UP000053372">
    <property type="component" value="Unassembled WGS sequence"/>
</dbReference>
<keyword evidence="4" id="KW-1185">Reference proteome</keyword>
<evidence type="ECO:0000256" key="2">
    <source>
        <dbReference type="SAM" id="MobiDB-lite"/>
    </source>
</evidence>
<dbReference type="RefSeq" id="WP_027843589.1">
    <property type="nucleotide sequence ID" value="NZ_LMTZ01000166.1"/>
</dbReference>
<sequence>MPQIERESINFKLPKTLTSALRLAARKRETTATDLVIQGLHHILGDVPGVEASVEVRLYQLEEEFFRFKESVKESIGEDTNSYDKVRLTNVENKIEALSHQLARLEGALMQIQSSVNTLQVRSRSHSSGASRYKSGGYPYQYNSQPPQLEPLDEDKLAMRLSTNAPTVQERRETMTKKEFERWCSERDPSKRKWKYNSKDRLYHPVK</sequence>
<proteinExistence type="predicted"/>
<protein>
    <submittedName>
        <fullName evidence="3">Uncharacterized protein</fullName>
    </submittedName>
</protein>
<evidence type="ECO:0000256" key="1">
    <source>
        <dbReference type="SAM" id="Coils"/>
    </source>
</evidence>
<keyword evidence="1" id="KW-0175">Coiled coil</keyword>
<dbReference type="AlphaFoldDB" id="A0A0V7ZBR6"/>
<comment type="caution">
    <text evidence="3">The sequence shown here is derived from an EMBL/GenBank/DDBJ whole genome shotgun (WGS) entry which is preliminary data.</text>
</comment>
<dbReference type="EMBL" id="LMTZ01000166">
    <property type="protein sequence ID" value="KST61959.1"/>
    <property type="molecule type" value="Genomic_DNA"/>
</dbReference>